<sequence>MHNMETFLENYQNIFESDLVNEITQVGIFKKVKKGELVLDVGEYIKYMPLIVSGAIKVMREDEEGEELLLYFLEVGDTCAMTISCCLGQKKSEITAIAETDSSLVMIPVKYMSIWMSKYQSWQNFILESYNERISELLEAVDTIAFLKMDERIYKYLKDKAMVNRNDLVEVTHQQIANDLHTSRVVVSRLLKSLEKQNIIELQRNCIKVLKL</sequence>
<feature type="domain" description="Cyclic nucleotide-binding" evidence="4">
    <location>
        <begin position="7"/>
        <end position="78"/>
    </location>
</feature>
<dbReference type="PROSITE" id="PS51063">
    <property type="entry name" value="HTH_CRP_2"/>
    <property type="match status" value="1"/>
</dbReference>
<dbReference type="Gene3D" id="1.10.10.10">
    <property type="entry name" value="Winged helix-like DNA-binding domain superfamily/Winged helix DNA-binding domain"/>
    <property type="match status" value="1"/>
</dbReference>
<organism evidence="6 7">
    <name type="scientific">Mangrovimonas spongiae</name>
    <dbReference type="NCBI Taxonomy" id="2494697"/>
    <lineage>
        <taxon>Bacteria</taxon>
        <taxon>Pseudomonadati</taxon>
        <taxon>Bacteroidota</taxon>
        <taxon>Flavobacteriia</taxon>
        <taxon>Flavobacteriales</taxon>
        <taxon>Flavobacteriaceae</taxon>
        <taxon>Mangrovimonas</taxon>
    </lineage>
</organism>
<dbReference type="InterPro" id="IPR000595">
    <property type="entry name" value="cNMP-bd_dom"/>
</dbReference>
<proteinExistence type="predicted"/>
<protein>
    <submittedName>
        <fullName evidence="6">Crp/Fnr family transcriptional regulator</fullName>
    </submittedName>
</protein>
<dbReference type="PROSITE" id="PS50042">
    <property type="entry name" value="CNMP_BINDING_3"/>
    <property type="match status" value="1"/>
</dbReference>
<dbReference type="GO" id="GO:0003700">
    <property type="term" value="F:DNA-binding transcription factor activity"/>
    <property type="evidence" value="ECO:0007669"/>
    <property type="project" value="TreeGrafter"/>
</dbReference>
<dbReference type="PANTHER" id="PTHR24567:SF26">
    <property type="entry name" value="REGULATORY PROTEIN YEIL"/>
    <property type="match status" value="1"/>
</dbReference>
<dbReference type="EMBL" id="RWBG01000002">
    <property type="protein sequence ID" value="RSK40372.1"/>
    <property type="molecule type" value="Genomic_DNA"/>
</dbReference>
<dbReference type="SUPFAM" id="SSF51206">
    <property type="entry name" value="cAMP-binding domain-like"/>
    <property type="match status" value="1"/>
</dbReference>
<keyword evidence="3" id="KW-0804">Transcription</keyword>
<accession>A0A428K1Q3</accession>
<dbReference type="Gene3D" id="2.60.120.10">
    <property type="entry name" value="Jelly Rolls"/>
    <property type="match status" value="1"/>
</dbReference>
<dbReference type="InterPro" id="IPR036388">
    <property type="entry name" value="WH-like_DNA-bd_sf"/>
</dbReference>
<dbReference type="InterPro" id="IPR012318">
    <property type="entry name" value="HTH_CRP"/>
</dbReference>
<evidence type="ECO:0000259" key="5">
    <source>
        <dbReference type="PROSITE" id="PS51063"/>
    </source>
</evidence>
<dbReference type="InterPro" id="IPR018490">
    <property type="entry name" value="cNMP-bd_dom_sf"/>
</dbReference>
<dbReference type="GO" id="GO:0003677">
    <property type="term" value="F:DNA binding"/>
    <property type="evidence" value="ECO:0007669"/>
    <property type="project" value="UniProtKB-KW"/>
</dbReference>
<keyword evidence="2" id="KW-0238">DNA-binding</keyword>
<evidence type="ECO:0000256" key="3">
    <source>
        <dbReference type="ARBA" id="ARBA00023163"/>
    </source>
</evidence>
<dbReference type="GO" id="GO:0005829">
    <property type="term" value="C:cytosol"/>
    <property type="evidence" value="ECO:0007669"/>
    <property type="project" value="TreeGrafter"/>
</dbReference>
<evidence type="ECO:0000256" key="2">
    <source>
        <dbReference type="ARBA" id="ARBA00023125"/>
    </source>
</evidence>
<keyword evidence="7" id="KW-1185">Reference proteome</keyword>
<dbReference type="SMART" id="SM00419">
    <property type="entry name" value="HTH_CRP"/>
    <property type="match status" value="1"/>
</dbReference>
<name>A0A428K1Q3_9FLAO</name>
<dbReference type="Proteomes" id="UP000270620">
    <property type="component" value="Unassembled WGS sequence"/>
</dbReference>
<evidence type="ECO:0000313" key="7">
    <source>
        <dbReference type="Proteomes" id="UP000270620"/>
    </source>
</evidence>
<dbReference type="Pfam" id="PF00027">
    <property type="entry name" value="cNMP_binding"/>
    <property type="match status" value="1"/>
</dbReference>
<reference evidence="6 7" key="1">
    <citation type="submission" date="2018-12" db="EMBL/GenBank/DDBJ databases">
        <title>Mangrovimonas spongiae sp. nov., a novel member of the genus Mangrovimonas isolated from marine sponge.</title>
        <authorList>
            <person name="Zhuang L."/>
            <person name="Luo L."/>
        </authorList>
    </citation>
    <scope>NUCLEOTIDE SEQUENCE [LARGE SCALE GENOMIC DNA]</scope>
    <source>
        <strain evidence="6 7">HN-E26</strain>
    </source>
</reference>
<evidence type="ECO:0000259" key="4">
    <source>
        <dbReference type="PROSITE" id="PS50042"/>
    </source>
</evidence>
<keyword evidence="1" id="KW-0805">Transcription regulation</keyword>
<dbReference type="Pfam" id="PF13545">
    <property type="entry name" value="HTH_Crp_2"/>
    <property type="match status" value="1"/>
</dbReference>
<gene>
    <name evidence="6" type="ORF">EJA19_05170</name>
</gene>
<dbReference type="SUPFAM" id="SSF46785">
    <property type="entry name" value="Winged helix' DNA-binding domain"/>
    <property type="match status" value="1"/>
</dbReference>
<feature type="domain" description="HTH crp-type" evidence="5">
    <location>
        <begin position="147"/>
        <end position="212"/>
    </location>
</feature>
<dbReference type="InterPro" id="IPR050397">
    <property type="entry name" value="Env_Response_Regulators"/>
</dbReference>
<comment type="caution">
    <text evidence="6">The sequence shown here is derived from an EMBL/GenBank/DDBJ whole genome shotgun (WGS) entry which is preliminary data.</text>
</comment>
<dbReference type="OrthoDB" id="9776746at2"/>
<dbReference type="InterPro" id="IPR014710">
    <property type="entry name" value="RmlC-like_jellyroll"/>
</dbReference>
<dbReference type="PANTHER" id="PTHR24567">
    <property type="entry name" value="CRP FAMILY TRANSCRIPTIONAL REGULATORY PROTEIN"/>
    <property type="match status" value="1"/>
</dbReference>
<evidence type="ECO:0000256" key="1">
    <source>
        <dbReference type="ARBA" id="ARBA00023015"/>
    </source>
</evidence>
<dbReference type="InterPro" id="IPR036390">
    <property type="entry name" value="WH_DNA-bd_sf"/>
</dbReference>
<dbReference type="AlphaFoldDB" id="A0A428K1Q3"/>
<evidence type="ECO:0000313" key="6">
    <source>
        <dbReference type="EMBL" id="RSK40372.1"/>
    </source>
</evidence>